<dbReference type="Proteomes" id="UP000270296">
    <property type="component" value="Unassembled WGS sequence"/>
</dbReference>
<keyword evidence="2" id="KW-1185">Reference proteome</keyword>
<organism evidence="3">
    <name type="scientific">Soboliphyme baturini</name>
    <dbReference type="NCBI Taxonomy" id="241478"/>
    <lineage>
        <taxon>Eukaryota</taxon>
        <taxon>Metazoa</taxon>
        <taxon>Ecdysozoa</taxon>
        <taxon>Nematoda</taxon>
        <taxon>Enoplea</taxon>
        <taxon>Dorylaimia</taxon>
        <taxon>Dioctophymatida</taxon>
        <taxon>Dioctophymatoidea</taxon>
        <taxon>Soboliphymatidae</taxon>
        <taxon>Soboliphyme</taxon>
    </lineage>
</organism>
<evidence type="ECO:0000313" key="2">
    <source>
        <dbReference type="Proteomes" id="UP000270296"/>
    </source>
</evidence>
<dbReference type="AlphaFoldDB" id="A0A183IVK7"/>
<sequence>MTRPTPVPQSRNARINASWPAWATVRHCQTSDRLSRYCSKNWTALSF</sequence>
<accession>A0A183IVK7</accession>
<reference evidence="1 2" key="2">
    <citation type="submission" date="2018-11" db="EMBL/GenBank/DDBJ databases">
        <authorList>
            <consortium name="Pathogen Informatics"/>
        </authorList>
    </citation>
    <scope>NUCLEOTIDE SEQUENCE [LARGE SCALE GENOMIC DNA]</scope>
</reference>
<protein>
    <submittedName>
        <fullName evidence="1 3">Uncharacterized protein</fullName>
    </submittedName>
</protein>
<proteinExistence type="predicted"/>
<reference evidence="3" key="1">
    <citation type="submission" date="2016-06" db="UniProtKB">
        <authorList>
            <consortium name="WormBaseParasite"/>
        </authorList>
    </citation>
    <scope>IDENTIFICATION</scope>
</reference>
<evidence type="ECO:0000313" key="3">
    <source>
        <dbReference type="WBParaSite" id="SBAD_0000794501-mRNA-1"/>
    </source>
</evidence>
<dbReference type="EMBL" id="UZAM01010817">
    <property type="protein sequence ID" value="VDP13841.1"/>
    <property type="molecule type" value="Genomic_DNA"/>
</dbReference>
<name>A0A183IVK7_9BILA</name>
<evidence type="ECO:0000313" key="1">
    <source>
        <dbReference type="EMBL" id="VDP13841.1"/>
    </source>
</evidence>
<gene>
    <name evidence="1" type="ORF">SBAD_LOCUS7654</name>
</gene>
<dbReference type="WBParaSite" id="SBAD_0000794501-mRNA-1">
    <property type="protein sequence ID" value="SBAD_0000794501-mRNA-1"/>
    <property type="gene ID" value="SBAD_0000794501"/>
</dbReference>